<comment type="caution">
    <text evidence="2">The sequence shown here is derived from an EMBL/GenBank/DDBJ whole genome shotgun (WGS) entry which is preliminary data.</text>
</comment>
<gene>
    <name evidence="2" type="ORF">Tci_042958</name>
</gene>
<sequence length="292" mass="33496">MRIEESTDHPNIVYKIRFWPFSAMNRMRIFHRAQQVIPAAQLVLRFHTIGRCNNYMVLQSIPCSLECKIIGTVIKVPSLEETSKFMLNTQQFVYTMDMFRDILQLRVETTKNLFLAPVNIETIELFMNKVGYQGAVDKKDEEIEKEKNNDNVEETDKFVKEKDIVDDVTGSTENKKKKKQTPILSPTRSPRNVSSSDKTVSKELTTTVSPPTAITFEASTTTKRKKQSISSRSKTLPGSIAGMCKRRGLIRSHIKNKFVTHDFFMSKIHEVLDHCNKVVPDTTFEKTKAIIT</sequence>
<dbReference type="EMBL" id="BKCJ010006217">
    <property type="protein sequence ID" value="GEU70980.1"/>
    <property type="molecule type" value="Genomic_DNA"/>
</dbReference>
<protein>
    <submittedName>
        <fullName evidence="2">Uncharacterized protein</fullName>
    </submittedName>
</protein>
<accession>A0A6L2MBD3</accession>
<proteinExistence type="predicted"/>
<feature type="compositionally biased region" description="Polar residues" evidence="1">
    <location>
        <begin position="182"/>
        <end position="205"/>
    </location>
</feature>
<name>A0A6L2MBD3_TANCI</name>
<feature type="region of interest" description="Disordered" evidence="1">
    <location>
        <begin position="169"/>
        <end position="205"/>
    </location>
</feature>
<organism evidence="2">
    <name type="scientific">Tanacetum cinerariifolium</name>
    <name type="common">Dalmatian daisy</name>
    <name type="synonym">Chrysanthemum cinerariifolium</name>
    <dbReference type="NCBI Taxonomy" id="118510"/>
    <lineage>
        <taxon>Eukaryota</taxon>
        <taxon>Viridiplantae</taxon>
        <taxon>Streptophyta</taxon>
        <taxon>Embryophyta</taxon>
        <taxon>Tracheophyta</taxon>
        <taxon>Spermatophyta</taxon>
        <taxon>Magnoliopsida</taxon>
        <taxon>eudicotyledons</taxon>
        <taxon>Gunneridae</taxon>
        <taxon>Pentapetalae</taxon>
        <taxon>asterids</taxon>
        <taxon>campanulids</taxon>
        <taxon>Asterales</taxon>
        <taxon>Asteraceae</taxon>
        <taxon>Asteroideae</taxon>
        <taxon>Anthemideae</taxon>
        <taxon>Anthemidinae</taxon>
        <taxon>Tanacetum</taxon>
    </lineage>
</organism>
<evidence type="ECO:0000313" key="2">
    <source>
        <dbReference type="EMBL" id="GEU70980.1"/>
    </source>
</evidence>
<evidence type="ECO:0000256" key="1">
    <source>
        <dbReference type="SAM" id="MobiDB-lite"/>
    </source>
</evidence>
<reference evidence="2" key="1">
    <citation type="journal article" date="2019" name="Sci. Rep.">
        <title>Draft genome of Tanacetum cinerariifolium, the natural source of mosquito coil.</title>
        <authorList>
            <person name="Yamashiro T."/>
            <person name="Shiraishi A."/>
            <person name="Satake H."/>
            <person name="Nakayama K."/>
        </authorList>
    </citation>
    <scope>NUCLEOTIDE SEQUENCE</scope>
</reference>
<dbReference type="AlphaFoldDB" id="A0A6L2MBD3"/>